<gene>
    <name evidence="1" type="ORF">J2X06_000011</name>
</gene>
<reference evidence="1 2" key="1">
    <citation type="submission" date="2023-07" db="EMBL/GenBank/DDBJ databases">
        <title>Sorghum-associated microbial communities from plants grown in Nebraska, USA.</title>
        <authorList>
            <person name="Schachtman D."/>
        </authorList>
    </citation>
    <scope>NUCLEOTIDE SEQUENCE [LARGE SCALE GENOMIC DNA]</scope>
    <source>
        <strain evidence="1 2">BE198</strain>
    </source>
</reference>
<sequence>MQNFESMEDAVRVARQVLSGEMDPNLGCGLIAGIGEKLNYPTELGMFLLLGHEQYDHEGLGITAESCVPDILEACRELLAGQA</sequence>
<name>A0ABU1W5U5_9GAMM</name>
<protein>
    <submittedName>
        <fullName evidence="1">Uncharacterized protein</fullName>
    </submittedName>
</protein>
<proteinExistence type="predicted"/>
<accession>A0ABU1W5U5</accession>
<keyword evidence="2" id="KW-1185">Reference proteome</keyword>
<dbReference type="EMBL" id="JAVDVY010000001">
    <property type="protein sequence ID" value="MDR7132827.1"/>
    <property type="molecule type" value="Genomic_DNA"/>
</dbReference>
<comment type="caution">
    <text evidence="1">The sequence shown here is derived from an EMBL/GenBank/DDBJ whole genome shotgun (WGS) entry which is preliminary data.</text>
</comment>
<organism evidence="1 2">
    <name type="scientific">Lysobacter niastensis</name>
    <dbReference type="NCBI Taxonomy" id="380629"/>
    <lineage>
        <taxon>Bacteria</taxon>
        <taxon>Pseudomonadati</taxon>
        <taxon>Pseudomonadota</taxon>
        <taxon>Gammaproteobacteria</taxon>
        <taxon>Lysobacterales</taxon>
        <taxon>Lysobacteraceae</taxon>
        <taxon>Lysobacter</taxon>
    </lineage>
</organism>
<dbReference type="Proteomes" id="UP001251524">
    <property type="component" value="Unassembled WGS sequence"/>
</dbReference>
<evidence type="ECO:0000313" key="2">
    <source>
        <dbReference type="Proteomes" id="UP001251524"/>
    </source>
</evidence>
<evidence type="ECO:0000313" key="1">
    <source>
        <dbReference type="EMBL" id="MDR7132827.1"/>
    </source>
</evidence>